<name>W8EC91_9CAUD</name>
<evidence type="ECO:0000313" key="3">
    <source>
        <dbReference type="Proteomes" id="UP000201080"/>
    </source>
</evidence>
<evidence type="ECO:0000259" key="1">
    <source>
        <dbReference type="Pfam" id="PF21818"/>
    </source>
</evidence>
<organism evidence="2 3">
    <name type="scientific">Mycobacterium phage 32HC</name>
    <dbReference type="NCBI Taxonomy" id="1445729"/>
    <lineage>
        <taxon>Viruses</taxon>
        <taxon>Duplodnaviria</taxon>
        <taxon>Heunggongvirae</taxon>
        <taxon>Uroviricota</taxon>
        <taxon>Caudoviricetes</taxon>
        <taxon>Trigintaduovirus</taxon>
        <taxon>Trigintaduovirus 32HC</taxon>
    </lineage>
</organism>
<sequence length="267" mass="28091">MTTSQPVRRPAAIALRCELHPNGRLTQHVGDVDGFRVEAHQNEQAHNARTAGSWFLTIAVAGQPLRCHSQHRTLTEARALANAVIAAAGAGATHAQLVAAHDRVLAGPDAIVDLDAGVAEVVELPATGPIVVVPCGAQKLDEPAPAGQLYASQHFQLVLRAARRLAAEQSGRVLILSALHGLVDPSDVLAPYDVKMGDPDSIEPAKIARQLRRIRPTTIMTLLPRAYAQTLDVAAELAGAGDLVDLYAEAPGIGYQRGVASRIVSAA</sequence>
<proteinExistence type="predicted"/>
<keyword evidence="3" id="KW-1185">Reference proteome</keyword>
<accession>W8EC91</accession>
<dbReference type="InterPro" id="IPR049251">
    <property type="entry name" value="DUF6884"/>
</dbReference>
<dbReference type="Proteomes" id="UP000201080">
    <property type="component" value="Segment"/>
</dbReference>
<dbReference type="KEGG" id="vg:18505972"/>
<dbReference type="OrthoDB" id="16548at10239"/>
<evidence type="ECO:0000313" key="2">
    <source>
        <dbReference type="EMBL" id="AHJ86287.1"/>
    </source>
</evidence>
<dbReference type="EMBL" id="KJ028219">
    <property type="protein sequence ID" value="AHJ86287.1"/>
    <property type="molecule type" value="Genomic_DNA"/>
</dbReference>
<dbReference type="RefSeq" id="YP_009009480.1">
    <property type="nucleotide sequence ID" value="NC_023602.1"/>
</dbReference>
<reference evidence="2 3" key="1">
    <citation type="journal article" date="2014" name="Genome Announc.">
        <title>Complete genome sequences of nine mycobacteriophages.</title>
        <authorList>
            <person name="Franceschelli J.J."/>
            <person name="Suarez C.A."/>
            <person name="Teran L."/>
            <person name="Raya R.R."/>
            <person name="Morbidoni H.R."/>
        </authorList>
    </citation>
    <scope>NUCLEOTIDE SEQUENCE [LARGE SCALE GENOMIC DNA]</scope>
</reference>
<protein>
    <recommendedName>
        <fullName evidence="1">DUF6884 domain-containing protein</fullName>
    </recommendedName>
</protein>
<gene>
    <name evidence="2" type="ORF">32HC_9</name>
</gene>
<feature type="domain" description="DUF6884" evidence="1">
    <location>
        <begin position="130"/>
        <end position="233"/>
    </location>
</feature>
<dbReference type="Pfam" id="PF21818">
    <property type="entry name" value="DUF6884"/>
    <property type="match status" value="1"/>
</dbReference>